<organism evidence="2">
    <name type="scientific">Ditylum brightwellii</name>
    <dbReference type="NCBI Taxonomy" id="49249"/>
    <lineage>
        <taxon>Eukaryota</taxon>
        <taxon>Sar</taxon>
        <taxon>Stramenopiles</taxon>
        <taxon>Ochrophyta</taxon>
        <taxon>Bacillariophyta</taxon>
        <taxon>Mediophyceae</taxon>
        <taxon>Lithodesmiophycidae</taxon>
        <taxon>Lithodesmiales</taxon>
        <taxon>Lithodesmiaceae</taxon>
        <taxon>Ditylum</taxon>
    </lineage>
</organism>
<dbReference type="AlphaFoldDB" id="A0A7S4VJ56"/>
<dbReference type="Gene3D" id="3.40.30.10">
    <property type="entry name" value="Glutaredoxin"/>
    <property type="match status" value="1"/>
</dbReference>
<gene>
    <name evidence="2" type="ORF">DBRI00130_LOCUS18483</name>
</gene>
<evidence type="ECO:0000313" key="2">
    <source>
        <dbReference type="EMBL" id="CAE4614044.1"/>
    </source>
</evidence>
<dbReference type="Gene3D" id="1.20.1050.10">
    <property type="match status" value="1"/>
</dbReference>
<proteinExistence type="predicted"/>
<sequence>MNFRATIVLCILTIISAFSVPNSHYLASRMTSSTDNGPLEIYYFHLFAKVGSLFALEHSGLSYVHKKPEDWKAMKAELSWGCLPILKNLPAEDAAAFGGAELGQELAIMNYIANRVPEKMKGANLSEDLVSQQLYGEAEDIYQALARIKTKLVTGEAAVNFWSKDNIDPLSHNRQFGIYVFLDKLEKFIQKCGKAQDGKFTTSGVTVGECKLFATLCACKKIEDSLLQDFEGLKRFYDRFEKEPATQVILSGAKTDGVLPQYFLKPDEM</sequence>
<keyword evidence="1" id="KW-0732">Signal</keyword>
<evidence type="ECO:0000256" key="1">
    <source>
        <dbReference type="SAM" id="SignalP"/>
    </source>
</evidence>
<accession>A0A7S4VJ56</accession>
<protein>
    <recommendedName>
        <fullName evidence="3">GST N-terminal domain-containing protein</fullName>
    </recommendedName>
</protein>
<reference evidence="2" key="1">
    <citation type="submission" date="2021-01" db="EMBL/GenBank/DDBJ databases">
        <authorList>
            <person name="Corre E."/>
            <person name="Pelletier E."/>
            <person name="Niang G."/>
            <person name="Scheremetjew M."/>
            <person name="Finn R."/>
            <person name="Kale V."/>
            <person name="Holt S."/>
            <person name="Cochrane G."/>
            <person name="Meng A."/>
            <person name="Brown T."/>
            <person name="Cohen L."/>
        </authorList>
    </citation>
    <scope>NUCLEOTIDE SEQUENCE</scope>
    <source>
        <strain evidence="2">GSO104</strain>
    </source>
</reference>
<feature type="signal peptide" evidence="1">
    <location>
        <begin position="1"/>
        <end position="17"/>
    </location>
</feature>
<dbReference type="EMBL" id="HBNS01023375">
    <property type="protein sequence ID" value="CAE4614044.1"/>
    <property type="molecule type" value="Transcribed_RNA"/>
</dbReference>
<name>A0A7S4VJ56_9STRA</name>
<feature type="chain" id="PRO_5031259677" description="GST N-terminal domain-containing protein" evidence="1">
    <location>
        <begin position="18"/>
        <end position="269"/>
    </location>
</feature>
<evidence type="ECO:0008006" key="3">
    <source>
        <dbReference type="Google" id="ProtNLM"/>
    </source>
</evidence>